<dbReference type="EMBL" id="MFID01000033">
    <property type="protein sequence ID" value="OGF80566.1"/>
    <property type="molecule type" value="Genomic_DNA"/>
</dbReference>
<organism evidence="5 6">
    <name type="scientific">Candidatus Giovannonibacteria bacterium RIFCSPLOWO2_01_FULL_45_34</name>
    <dbReference type="NCBI Taxonomy" id="1798351"/>
    <lineage>
        <taxon>Bacteria</taxon>
        <taxon>Candidatus Giovannoniibacteriota</taxon>
    </lineage>
</organism>
<evidence type="ECO:0000259" key="4">
    <source>
        <dbReference type="PROSITE" id="PS51084"/>
    </source>
</evidence>
<dbReference type="Pfam" id="PF01230">
    <property type="entry name" value="HIT"/>
    <property type="match status" value="1"/>
</dbReference>
<proteinExistence type="predicted"/>
<dbReference type="PANTHER" id="PTHR46648:SF1">
    <property type="entry name" value="ADENOSINE 5'-MONOPHOSPHORAMIDASE HNT1"/>
    <property type="match status" value="1"/>
</dbReference>
<protein>
    <recommendedName>
        <fullName evidence="4">HIT domain-containing protein</fullName>
    </recommendedName>
</protein>
<feature type="domain" description="HIT" evidence="4">
    <location>
        <begin position="42"/>
        <end position="121"/>
    </location>
</feature>
<reference evidence="5 6" key="1">
    <citation type="journal article" date="2016" name="Nat. Commun.">
        <title>Thousands of microbial genomes shed light on interconnected biogeochemical processes in an aquifer system.</title>
        <authorList>
            <person name="Anantharaman K."/>
            <person name="Brown C.T."/>
            <person name="Hug L.A."/>
            <person name="Sharon I."/>
            <person name="Castelle C.J."/>
            <person name="Probst A.J."/>
            <person name="Thomas B.C."/>
            <person name="Singh A."/>
            <person name="Wilkins M.J."/>
            <person name="Karaoz U."/>
            <person name="Brodie E.L."/>
            <person name="Williams K.H."/>
            <person name="Hubbard S.S."/>
            <person name="Banfield J.F."/>
        </authorList>
    </citation>
    <scope>NUCLEOTIDE SEQUENCE [LARGE SCALE GENOMIC DNA]</scope>
</reference>
<evidence type="ECO:0000313" key="6">
    <source>
        <dbReference type="Proteomes" id="UP000178114"/>
    </source>
</evidence>
<sequence length="207" mass="24280">MENCVFCDTANWHNYGKLDERLIGETKDFWIIATLGQITDGGYLLLVPKKHVECIGAMTEDEAGAMEILIYQITGILYQEYKERSVVFEHGIVGQTIKHAHIHMIPQYLELFKKIKSDFPNCMTSEYYSFESLARNYSLIQKPYLLWRDSLHVTDIIWDPPAPLQYLRIIVADALGRPERANWRNMDPELDKKLWSETVERMKPYFK</sequence>
<feature type="active site" description="Tele-AMP-histidine intermediate" evidence="1">
    <location>
        <position position="101"/>
    </location>
</feature>
<comment type="caution">
    <text evidence="5">The sequence shown here is derived from an EMBL/GenBank/DDBJ whole genome shotgun (WGS) entry which is preliminary data.</text>
</comment>
<dbReference type="PANTHER" id="PTHR46648">
    <property type="entry name" value="HIT FAMILY PROTEIN 1"/>
    <property type="match status" value="1"/>
</dbReference>
<dbReference type="STRING" id="1798351.A2930_00885"/>
<dbReference type="InterPro" id="IPR001310">
    <property type="entry name" value="Histidine_triad_HIT"/>
</dbReference>
<name>A0A1F5WY33_9BACT</name>
<dbReference type="PROSITE" id="PS51084">
    <property type="entry name" value="HIT_2"/>
    <property type="match status" value="1"/>
</dbReference>
<evidence type="ECO:0000256" key="3">
    <source>
        <dbReference type="PROSITE-ProRule" id="PRU00464"/>
    </source>
</evidence>
<feature type="short sequence motif" description="Histidine triad motif" evidence="2 3">
    <location>
        <begin position="99"/>
        <end position="103"/>
    </location>
</feature>
<evidence type="ECO:0000256" key="1">
    <source>
        <dbReference type="PIRSR" id="PIRSR601310-1"/>
    </source>
</evidence>
<evidence type="ECO:0000313" key="5">
    <source>
        <dbReference type="EMBL" id="OGF80566.1"/>
    </source>
</evidence>
<dbReference type="GO" id="GO:0009117">
    <property type="term" value="P:nucleotide metabolic process"/>
    <property type="evidence" value="ECO:0007669"/>
    <property type="project" value="TreeGrafter"/>
</dbReference>
<gene>
    <name evidence="5" type="ORF">A2930_00885</name>
</gene>
<dbReference type="Gene3D" id="3.30.428.10">
    <property type="entry name" value="HIT-like"/>
    <property type="match status" value="1"/>
</dbReference>
<dbReference type="SUPFAM" id="SSF54197">
    <property type="entry name" value="HIT-like"/>
    <property type="match status" value="1"/>
</dbReference>
<dbReference type="InterPro" id="IPR036265">
    <property type="entry name" value="HIT-like_sf"/>
</dbReference>
<dbReference type="Proteomes" id="UP000178114">
    <property type="component" value="Unassembled WGS sequence"/>
</dbReference>
<evidence type="ECO:0000256" key="2">
    <source>
        <dbReference type="PIRSR" id="PIRSR601310-3"/>
    </source>
</evidence>
<dbReference type="GO" id="GO:0003824">
    <property type="term" value="F:catalytic activity"/>
    <property type="evidence" value="ECO:0007669"/>
    <property type="project" value="InterPro"/>
</dbReference>
<dbReference type="InterPro" id="IPR011146">
    <property type="entry name" value="HIT-like"/>
</dbReference>
<accession>A0A1F5WY33</accession>
<dbReference type="AlphaFoldDB" id="A0A1F5WY33"/>